<dbReference type="AlphaFoldDB" id="A0A430ATB2"/>
<keyword evidence="2" id="KW-1185">Reference proteome</keyword>
<dbReference type="InterPro" id="IPR014858">
    <property type="entry name" value="BrxB"/>
</dbReference>
<gene>
    <name evidence="1" type="ORF">CBF29_08290</name>
</gene>
<dbReference type="EMBL" id="NGKA01000011">
    <property type="protein sequence ID" value="RSU11295.1"/>
    <property type="molecule type" value="Genomic_DNA"/>
</dbReference>
<reference evidence="1 2" key="1">
    <citation type="submission" date="2017-05" db="EMBL/GenBank/DDBJ databases">
        <title>Vagococcus spp. assemblies.</title>
        <authorList>
            <person name="Gulvik C.A."/>
        </authorList>
    </citation>
    <scope>NUCLEOTIDE SEQUENCE [LARGE SCALE GENOMIC DNA]</scope>
    <source>
        <strain evidence="1 2">CCUG 51432</strain>
    </source>
</reference>
<protein>
    <submittedName>
        <fullName evidence="1">Cytoplasmic protein</fullName>
    </submittedName>
</protein>
<sequence>MSNIYEKLDRLKNLIQDQDFLTGRGLSNEVNIRMFCYEPEDEMAVRHFIGQLENDKNLNCNLISYNLYHLFLDICEEKNILAKIPEMEEKRGSDFLQDRILKFSTTKAFAEKMQYGQRKSNDVLLLAGVGEVYPFMRVHSLLEELQVGFDDIPIVVLYPGSFNGRSVVLFNEFTPNDYYRAFNII</sequence>
<dbReference type="Proteomes" id="UP000287605">
    <property type="component" value="Unassembled WGS sequence"/>
</dbReference>
<comment type="caution">
    <text evidence="1">The sequence shown here is derived from an EMBL/GenBank/DDBJ whole genome shotgun (WGS) entry which is preliminary data.</text>
</comment>
<dbReference type="RefSeq" id="WP_126809278.1">
    <property type="nucleotide sequence ID" value="NZ_NGKA01000011.1"/>
</dbReference>
<evidence type="ECO:0000313" key="2">
    <source>
        <dbReference type="Proteomes" id="UP000287605"/>
    </source>
</evidence>
<evidence type="ECO:0000313" key="1">
    <source>
        <dbReference type="EMBL" id="RSU11295.1"/>
    </source>
</evidence>
<accession>A0A430ATB2</accession>
<organism evidence="1 2">
    <name type="scientific">Vagococcus elongatus</name>
    <dbReference type="NCBI Taxonomy" id="180344"/>
    <lineage>
        <taxon>Bacteria</taxon>
        <taxon>Bacillati</taxon>
        <taxon>Bacillota</taxon>
        <taxon>Bacilli</taxon>
        <taxon>Lactobacillales</taxon>
        <taxon>Enterococcaceae</taxon>
        <taxon>Vagococcus</taxon>
    </lineage>
</organism>
<name>A0A430ATB2_9ENTE</name>
<dbReference type="OrthoDB" id="1093513at2"/>
<proteinExistence type="predicted"/>
<dbReference type="Pfam" id="PF08747">
    <property type="entry name" value="BrxB"/>
    <property type="match status" value="1"/>
</dbReference>